<sequence length="136" mass="14934">MMPLPGEPLTIVPFPHAIMFNSAVKVSFTAGAMNPELRAFLVRAYAADSSCNDGEKYREHCITVYDRMVDILGEGDTLSLLSPLIVDARVRLLKDTGINLNATTQSLEARISQLNEEGRALEESLQQSEGQAKPKQ</sequence>
<dbReference type="AlphaFoldDB" id="A0A418AP45"/>
<keyword evidence="1" id="KW-0175">Coiled coil</keyword>
<accession>A0A418AP45</accession>
<keyword evidence="3" id="KW-1185">Reference proteome</keyword>
<evidence type="ECO:0000313" key="3">
    <source>
        <dbReference type="Proteomes" id="UP000285060"/>
    </source>
</evidence>
<proteinExistence type="predicted"/>
<organism evidence="2 3">
    <name type="scientific">Aphanomyces invadans</name>
    <dbReference type="NCBI Taxonomy" id="157072"/>
    <lineage>
        <taxon>Eukaryota</taxon>
        <taxon>Sar</taxon>
        <taxon>Stramenopiles</taxon>
        <taxon>Oomycota</taxon>
        <taxon>Saprolegniomycetes</taxon>
        <taxon>Saprolegniales</taxon>
        <taxon>Verrucalvaceae</taxon>
        <taxon>Aphanomyces</taxon>
    </lineage>
</organism>
<evidence type="ECO:0000256" key="1">
    <source>
        <dbReference type="SAM" id="Coils"/>
    </source>
</evidence>
<evidence type="ECO:0000313" key="2">
    <source>
        <dbReference type="EMBL" id="RHY26752.1"/>
    </source>
</evidence>
<dbReference type="EMBL" id="QUSY01000919">
    <property type="protein sequence ID" value="RHY26752.1"/>
    <property type="molecule type" value="Genomic_DNA"/>
</dbReference>
<comment type="caution">
    <text evidence="2">The sequence shown here is derived from an EMBL/GenBank/DDBJ whole genome shotgun (WGS) entry which is preliminary data.</text>
</comment>
<feature type="coiled-coil region" evidence="1">
    <location>
        <begin position="104"/>
        <end position="131"/>
    </location>
</feature>
<gene>
    <name evidence="2" type="ORF">DYB32_007323</name>
</gene>
<name>A0A418AP45_9STRA</name>
<protein>
    <submittedName>
        <fullName evidence="2">Uncharacterized protein</fullName>
    </submittedName>
</protein>
<reference evidence="2 3" key="1">
    <citation type="submission" date="2018-08" db="EMBL/GenBank/DDBJ databases">
        <title>Aphanomyces genome sequencing and annotation.</title>
        <authorList>
            <person name="Minardi D."/>
            <person name="Oidtmann B."/>
            <person name="Van Der Giezen M."/>
            <person name="Studholme D.J."/>
        </authorList>
    </citation>
    <scope>NUCLEOTIDE SEQUENCE [LARGE SCALE GENOMIC DNA]</scope>
    <source>
        <strain evidence="2 3">NJM0002</strain>
    </source>
</reference>
<dbReference type="Proteomes" id="UP000285060">
    <property type="component" value="Unassembled WGS sequence"/>
</dbReference>
<dbReference type="VEuPathDB" id="FungiDB:H310_11623"/>